<evidence type="ECO:0000313" key="1">
    <source>
        <dbReference type="EMBL" id="CAE0260742.1"/>
    </source>
</evidence>
<sequence length="115" mass="13683">MGTWMCEREGNEGGEKGRGGRIDMVSDCELESTVLVFLREPKRTRSIYLSLPEAFEKNSCECTTPSRIVHLQVLKGFSLFQYFEHLFKFKVNFLLFQWEEGHNMKAEKQYRRRFF</sequence>
<proteinExistence type="predicted"/>
<dbReference type="AlphaFoldDB" id="A0A7S3GCA3"/>
<dbReference type="EMBL" id="HBIB01035565">
    <property type="protein sequence ID" value="CAE0260742.1"/>
    <property type="molecule type" value="Transcribed_RNA"/>
</dbReference>
<accession>A0A7S3GCA3</accession>
<gene>
    <name evidence="1" type="ORF">PBIL07802_LOCUS23030</name>
</gene>
<reference evidence="1" key="1">
    <citation type="submission" date="2021-01" db="EMBL/GenBank/DDBJ databases">
        <authorList>
            <person name="Corre E."/>
            <person name="Pelletier E."/>
            <person name="Niang G."/>
            <person name="Scheremetjew M."/>
            <person name="Finn R."/>
            <person name="Kale V."/>
            <person name="Holt S."/>
            <person name="Cochrane G."/>
            <person name="Meng A."/>
            <person name="Brown T."/>
            <person name="Cohen L."/>
        </authorList>
    </citation>
    <scope>NUCLEOTIDE SEQUENCE</scope>
    <source>
        <strain evidence="1">NIES-2562</strain>
    </source>
</reference>
<name>A0A7S3GCA3_9EUKA</name>
<protein>
    <submittedName>
        <fullName evidence="1">Uncharacterized protein</fullName>
    </submittedName>
</protein>
<organism evidence="1">
    <name type="scientific">Palpitomonas bilix</name>
    <dbReference type="NCBI Taxonomy" id="652834"/>
    <lineage>
        <taxon>Eukaryota</taxon>
        <taxon>Eukaryota incertae sedis</taxon>
    </lineage>
</organism>